<dbReference type="InterPro" id="IPR006205">
    <property type="entry name" value="Mev_gal_kin"/>
</dbReference>
<comment type="pathway">
    <text evidence="17 18">Isoprenoid biosynthesis; isopentenyl diphosphate biosynthesis via mevalonate pathway; isopentenyl diphosphate from (R)-mevalonate: step 1/3.</text>
</comment>
<keyword evidence="9 18" id="KW-0418">Kinase</keyword>
<accession>A0A151ZDZ5</accession>
<dbReference type="InterPro" id="IPR036554">
    <property type="entry name" value="GHMP_kinase_C_sf"/>
</dbReference>
<keyword evidence="5 18" id="KW-0444">Lipid biosynthesis</keyword>
<dbReference type="GO" id="GO:0004496">
    <property type="term" value="F:mevalonate kinase activity"/>
    <property type="evidence" value="ECO:0007669"/>
    <property type="project" value="UniProtKB-EC"/>
</dbReference>
<comment type="caution">
    <text evidence="21">The sequence shown here is derived from an EMBL/GenBank/DDBJ whole genome shotgun (WGS) entry which is preliminary data.</text>
</comment>
<keyword evidence="7" id="KW-0479">Metal-binding</keyword>
<dbReference type="OMA" id="LMDFNHG"/>
<evidence type="ECO:0000256" key="15">
    <source>
        <dbReference type="ARBA" id="ARBA00023166"/>
    </source>
</evidence>
<evidence type="ECO:0000256" key="9">
    <source>
        <dbReference type="ARBA" id="ARBA00022777"/>
    </source>
</evidence>
<evidence type="ECO:0000256" key="12">
    <source>
        <dbReference type="ARBA" id="ARBA00022955"/>
    </source>
</evidence>
<comment type="subcellular location">
    <subcellularLocation>
        <location evidence="1 18">Cytoplasm</location>
    </subcellularLocation>
</comment>
<dbReference type="GO" id="GO:0046872">
    <property type="term" value="F:metal ion binding"/>
    <property type="evidence" value="ECO:0007669"/>
    <property type="project" value="UniProtKB-KW"/>
</dbReference>
<organism evidence="21 22">
    <name type="scientific">Tieghemostelium lacteum</name>
    <name type="common">Slime mold</name>
    <name type="synonym">Dictyostelium lacteum</name>
    <dbReference type="NCBI Taxonomy" id="361077"/>
    <lineage>
        <taxon>Eukaryota</taxon>
        <taxon>Amoebozoa</taxon>
        <taxon>Evosea</taxon>
        <taxon>Eumycetozoa</taxon>
        <taxon>Dictyostelia</taxon>
        <taxon>Dictyosteliales</taxon>
        <taxon>Raperosteliaceae</taxon>
        <taxon>Tieghemostelium</taxon>
    </lineage>
</organism>
<dbReference type="GO" id="GO:0019287">
    <property type="term" value="P:isopentenyl diphosphate biosynthetic process, mevalonate pathway"/>
    <property type="evidence" value="ECO:0007669"/>
    <property type="project" value="UniProtKB-UniPathway"/>
</dbReference>
<evidence type="ECO:0000256" key="6">
    <source>
        <dbReference type="ARBA" id="ARBA00022679"/>
    </source>
</evidence>
<evidence type="ECO:0000256" key="4">
    <source>
        <dbReference type="ARBA" id="ARBA00022490"/>
    </source>
</evidence>
<dbReference type="NCBIfam" id="TIGR00549">
    <property type="entry name" value="mevalon_kin"/>
    <property type="match status" value="1"/>
</dbReference>
<evidence type="ECO:0000259" key="20">
    <source>
        <dbReference type="Pfam" id="PF08544"/>
    </source>
</evidence>
<evidence type="ECO:0000256" key="11">
    <source>
        <dbReference type="ARBA" id="ARBA00022842"/>
    </source>
</evidence>
<dbReference type="EC" id="2.7.1.36" evidence="3 18"/>
<evidence type="ECO:0000256" key="3">
    <source>
        <dbReference type="ARBA" id="ARBA00012103"/>
    </source>
</evidence>
<evidence type="ECO:0000256" key="7">
    <source>
        <dbReference type="ARBA" id="ARBA00022723"/>
    </source>
</evidence>
<evidence type="ECO:0000259" key="19">
    <source>
        <dbReference type="Pfam" id="PF00288"/>
    </source>
</evidence>
<dbReference type="PRINTS" id="PR00959">
    <property type="entry name" value="MEVGALKINASE"/>
</dbReference>
<dbReference type="Gene3D" id="3.30.70.890">
    <property type="entry name" value="GHMP kinase, C-terminal domain"/>
    <property type="match status" value="1"/>
</dbReference>
<evidence type="ECO:0000256" key="14">
    <source>
        <dbReference type="ARBA" id="ARBA00023098"/>
    </source>
</evidence>
<dbReference type="Pfam" id="PF00288">
    <property type="entry name" value="GHMP_kinases_N"/>
    <property type="match status" value="1"/>
</dbReference>
<sequence length="385" mass="41802">MSSITATAPGKIILFGEHAVVQGKTAIATSLSLRTKITLVENQRDSLVLDLPDLPEFGKREFSLDSIRNLPSFKESVEKLDGLVPTECNPKFISELNQLIDIKGLHTFLFLFCYITKCTRGFDIHLSSQLPIGSGLGSSASFCVGICAVLLKAFNIYACGGCGQCCKTDNSVQASEQPCLPQLLLINQWSLQGEKIMHGTPSGIDNAVSTLGKALTFTRKDGYKPLNYIPPLGILITDTKVSRSAKVLVEGVIQRQKKYPTLIDPVSNLIEQISNDCLQSFTKYQNDNDFQSLQETMELLFDMNHHLLVGGYGVGHFAIDKVVSITKSHGLHSKLTGAGGGGCVITLLKPGFTQEQINQLKLDLKNAGFESLEATVGDIGVSITY</sequence>
<dbReference type="UniPathway" id="UPA00057">
    <property type="reaction ID" value="UER00098"/>
</dbReference>
<dbReference type="Pfam" id="PF08544">
    <property type="entry name" value="GHMP_kinases_C"/>
    <property type="match status" value="1"/>
</dbReference>
<dbReference type="Gene3D" id="3.30.230.10">
    <property type="match status" value="1"/>
</dbReference>
<keyword evidence="14 18" id="KW-0443">Lipid metabolism</keyword>
<keyword evidence="12 18" id="KW-0752">Steroid biosynthesis</keyword>
<dbReference type="PANTHER" id="PTHR43290">
    <property type="entry name" value="MEVALONATE KINASE"/>
    <property type="match status" value="1"/>
</dbReference>
<dbReference type="PANTHER" id="PTHR43290:SF2">
    <property type="entry name" value="MEVALONATE KINASE"/>
    <property type="match status" value="1"/>
</dbReference>
<feature type="domain" description="GHMP kinase N-terminal" evidence="19">
    <location>
        <begin position="117"/>
        <end position="155"/>
    </location>
</feature>
<dbReference type="InterPro" id="IPR006203">
    <property type="entry name" value="GHMP_knse_ATP-bd_CS"/>
</dbReference>
<comment type="similarity">
    <text evidence="2 18">Belongs to the GHMP kinase family. Mevalonate kinase subfamily.</text>
</comment>
<dbReference type="SUPFAM" id="SSF54211">
    <property type="entry name" value="Ribosomal protein S5 domain 2-like"/>
    <property type="match status" value="1"/>
</dbReference>
<evidence type="ECO:0000256" key="13">
    <source>
        <dbReference type="ARBA" id="ARBA00023011"/>
    </source>
</evidence>
<dbReference type="InterPro" id="IPR006204">
    <property type="entry name" value="GHMP_kinase_N_dom"/>
</dbReference>
<dbReference type="InParanoid" id="A0A151ZDZ5"/>
<dbReference type="GO" id="GO:0005829">
    <property type="term" value="C:cytosol"/>
    <property type="evidence" value="ECO:0007669"/>
    <property type="project" value="TreeGrafter"/>
</dbReference>
<dbReference type="InterPro" id="IPR020568">
    <property type="entry name" value="Ribosomal_Su5_D2-typ_SF"/>
</dbReference>
<keyword evidence="11" id="KW-0460">Magnesium</keyword>
<keyword evidence="4 18" id="KW-0963">Cytoplasm</keyword>
<keyword evidence="6 18" id="KW-0808">Transferase</keyword>
<evidence type="ECO:0000256" key="1">
    <source>
        <dbReference type="ARBA" id="ARBA00004496"/>
    </source>
</evidence>
<protein>
    <recommendedName>
        <fullName evidence="3 18">Mevalonate kinase</fullName>
        <shortName evidence="18">MK</shortName>
        <ecNumber evidence="3 18">2.7.1.36</ecNumber>
    </recommendedName>
</protein>
<keyword evidence="13 18" id="KW-0756">Sterol biosynthesis</keyword>
<proteinExistence type="inferred from homology"/>
<dbReference type="SUPFAM" id="SSF55060">
    <property type="entry name" value="GHMP Kinase, C-terminal domain"/>
    <property type="match status" value="1"/>
</dbReference>
<gene>
    <name evidence="21" type="ORF">DLAC_07021</name>
</gene>
<evidence type="ECO:0000256" key="10">
    <source>
        <dbReference type="ARBA" id="ARBA00022840"/>
    </source>
</evidence>
<dbReference type="GO" id="GO:0005524">
    <property type="term" value="F:ATP binding"/>
    <property type="evidence" value="ECO:0007669"/>
    <property type="project" value="UniProtKB-KW"/>
</dbReference>
<keyword evidence="22" id="KW-1185">Reference proteome</keyword>
<dbReference type="OrthoDB" id="1652964at2759"/>
<evidence type="ECO:0000313" key="21">
    <source>
        <dbReference type="EMBL" id="KYQ92178.1"/>
    </source>
</evidence>
<evidence type="ECO:0000313" key="22">
    <source>
        <dbReference type="Proteomes" id="UP000076078"/>
    </source>
</evidence>
<keyword evidence="15 18" id="KW-1207">Sterol metabolism</keyword>
<dbReference type="AlphaFoldDB" id="A0A151ZDZ5"/>
<name>A0A151ZDZ5_TIELA</name>
<evidence type="ECO:0000256" key="17">
    <source>
        <dbReference type="ARBA" id="ARBA00029438"/>
    </source>
</evidence>
<evidence type="ECO:0000256" key="18">
    <source>
        <dbReference type="RuleBase" id="RU363087"/>
    </source>
</evidence>
<dbReference type="STRING" id="361077.A0A151ZDZ5"/>
<dbReference type="GO" id="GO:0016126">
    <property type="term" value="P:sterol biosynthetic process"/>
    <property type="evidence" value="ECO:0007669"/>
    <property type="project" value="UniProtKB-KW"/>
</dbReference>
<comment type="catalytic activity">
    <reaction evidence="18">
        <text>(R)-mevalonate + ATP = (R)-5-phosphomevalonate + ADP + H(+)</text>
        <dbReference type="Rhea" id="RHEA:17065"/>
        <dbReference type="ChEBI" id="CHEBI:15378"/>
        <dbReference type="ChEBI" id="CHEBI:30616"/>
        <dbReference type="ChEBI" id="CHEBI:36464"/>
        <dbReference type="ChEBI" id="CHEBI:58146"/>
        <dbReference type="ChEBI" id="CHEBI:456216"/>
        <dbReference type="EC" id="2.7.1.36"/>
    </reaction>
</comment>
<dbReference type="InterPro" id="IPR014721">
    <property type="entry name" value="Ribsml_uS5_D2-typ_fold_subgr"/>
</dbReference>
<dbReference type="EMBL" id="LODT01000031">
    <property type="protein sequence ID" value="KYQ92178.1"/>
    <property type="molecule type" value="Genomic_DNA"/>
</dbReference>
<keyword evidence="8 18" id="KW-0547">Nucleotide-binding</keyword>
<feature type="domain" description="GHMP kinase C-terminal" evidence="20">
    <location>
        <begin position="288"/>
        <end position="356"/>
    </location>
</feature>
<dbReference type="FunFam" id="3.30.70.890:FF:000003">
    <property type="entry name" value="Mevalonate kinase"/>
    <property type="match status" value="1"/>
</dbReference>
<keyword evidence="10 18" id="KW-0067">ATP-binding</keyword>
<reference evidence="21 22" key="1">
    <citation type="submission" date="2015-12" db="EMBL/GenBank/DDBJ databases">
        <title>Dictyostelia acquired genes for synthesis and detection of signals that induce cell-type specialization by lateral gene transfer from prokaryotes.</title>
        <authorList>
            <person name="Gloeckner G."/>
            <person name="Schaap P."/>
        </authorList>
    </citation>
    <scope>NUCLEOTIDE SEQUENCE [LARGE SCALE GENOMIC DNA]</scope>
    <source>
        <strain evidence="21 22">TK</strain>
    </source>
</reference>
<dbReference type="PROSITE" id="PS00627">
    <property type="entry name" value="GHMP_KINASES_ATP"/>
    <property type="match status" value="1"/>
</dbReference>
<dbReference type="FunCoup" id="A0A151ZDZ5">
    <property type="interactions" value="266"/>
</dbReference>
<keyword evidence="16 18" id="KW-0753">Steroid metabolism</keyword>
<dbReference type="Proteomes" id="UP000076078">
    <property type="component" value="Unassembled WGS sequence"/>
</dbReference>
<evidence type="ECO:0000256" key="5">
    <source>
        <dbReference type="ARBA" id="ARBA00022516"/>
    </source>
</evidence>
<evidence type="ECO:0000256" key="2">
    <source>
        <dbReference type="ARBA" id="ARBA00006495"/>
    </source>
</evidence>
<evidence type="ECO:0000256" key="8">
    <source>
        <dbReference type="ARBA" id="ARBA00022741"/>
    </source>
</evidence>
<dbReference type="InterPro" id="IPR013750">
    <property type="entry name" value="GHMP_kinase_C_dom"/>
</dbReference>
<evidence type="ECO:0000256" key="16">
    <source>
        <dbReference type="ARBA" id="ARBA00023221"/>
    </source>
</evidence>